<comment type="function">
    <text evidence="1">May bind long-chain fatty acids, such as palmitate, and may play a role in lipid transport or fatty acid metabolism.</text>
</comment>
<dbReference type="PANTHER" id="PTHR33434">
    <property type="entry name" value="DEGV DOMAIN-CONTAINING PROTEIN DR_1986-RELATED"/>
    <property type="match status" value="1"/>
</dbReference>
<dbReference type="Pfam" id="PF02645">
    <property type="entry name" value="DegV"/>
    <property type="match status" value="1"/>
</dbReference>
<protein>
    <submittedName>
        <fullName evidence="3">DegV family protein</fullName>
    </submittedName>
</protein>
<dbReference type="NCBIfam" id="TIGR00762">
    <property type="entry name" value="DegV"/>
    <property type="match status" value="1"/>
</dbReference>
<dbReference type="Gene3D" id="3.30.1180.10">
    <property type="match status" value="1"/>
</dbReference>
<dbReference type="SUPFAM" id="SSF82549">
    <property type="entry name" value="DAK1/DegV-like"/>
    <property type="match status" value="1"/>
</dbReference>
<keyword evidence="2" id="KW-0446">Lipid-binding</keyword>
<sequence>MRNYKIITDSTCDLPGPLARDLGIHIIPMSFVLDGESHLHDPLNREFSPSSFYEILAQGKSSTTSMINMAVFREHFTQYLNQGLDLLYLSFSSQLSGSCNAARLAMEELKEEYPDRKLILVDTRAASIGQGLLVKTAAEKQQEGFSLEDLTAWATTHRDKVCHWFTVEDLQHLKRGGRIGAVTANVGTALNIKPVLRVDHAGALITHSRVMGRKKSLLELIERMKKDAENPKDQKIIIGHGNALKDAEFVASKVREEIGVEDILITPIGPVIGSHTGPGIIGLVFMGLKDETERSS</sequence>
<dbReference type="PANTHER" id="PTHR33434:SF3">
    <property type="entry name" value="DEGV DOMAIN-CONTAINING PROTEIN YITS"/>
    <property type="match status" value="1"/>
</dbReference>
<evidence type="ECO:0000313" key="3">
    <source>
        <dbReference type="EMBL" id="MBR0577100.1"/>
    </source>
</evidence>
<proteinExistence type="predicted"/>
<dbReference type="RefSeq" id="WP_211802519.1">
    <property type="nucleotide sequence ID" value="NZ_JAGSCS010000020.1"/>
</dbReference>
<gene>
    <name evidence="3" type="ORF">KCG48_12320</name>
</gene>
<accession>A0A941CQL9</accession>
<dbReference type="InterPro" id="IPR050270">
    <property type="entry name" value="DegV_domain_contain"/>
</dbReference>
<dbReference type="AlphaFoldDB" id="A0A941CQL9"/>
<keyword evidence="4" id="KW-1185">Reference proteome</keyword>
<dbReference type="InterPro" id="IPR003797">
    <property type="entry name" value="DegV"/>
</dbReference>
<reference evidence="3" key="1">
    <citation type="submission" date="2021-04" db="EMBL/GenBank/DDBJ databases">
        <title>Proteiniclasticum sedimins sp. nov., an obligate anaerobic bacterium isolated from anaerobic sludge.</title>
        <authorList>
            <person name="Liu J."/>
        </authorList>
    </citation>
    <scope>NUCLEOTIDE SEQUENCE</scope>
    <source>
        <strain evidence="3">BAD-10</strain>
    </source>
</reference>
<dbReference type="EMBL" id="JAGSCS010000020">
    <property type="protein sequence ID" value="MBR0577100.1"/>
    <property type="molecule type" value="Genomic_DNA"/>
</dbReference>
<evidence type="ECO:0000256" key="1">
    <source>
        <dbReference type="ARBA" id="ARBA00003238"/>
    </source>
</evidence>
<dbReference type="Gene3D" id="3.40.50.10440">
    <property type="entry name" value="Dihydroxyacetone kinase, domain 1"/>
    <property type="match status" value="1"/>
</dbReference>
<name>A0A941CQL9_9CLOT</name>
<dbReference type="Proteomes" id="UP000675379">
    <property type="component" value="Unassembled WGS sequence"/>
</dbReference>
<comment type="caution">
    <text evidence="3">The sequence shown here is derived from an EMBL/GenBank/DDBJ whole genome shotgun (WGS) entry which is preliminary data.</text>
</comment>
<dbReference type="GO" id="GO:0008289">
    <property type="term" value="F:lipid binding"/>
    <property type="evidence" value="ECO:0007669"/>
    <property type="project" value="UniProtKB-KW"/>
</dbReference>
<dbReference type="Gene3D" id="2.20.28.50">
    <property type="entry name" value="degv family protein"/>
    <property type="match status" value="1"/>
</dbReference>
<organism evidence="3 4">
    <name type="scientific">Proteiniclasticum sediminis</name>
    <dbReference type="NCBI Taxonomy" id="2804028"/>
    <lineage>
        <taxon>Bacteria</taxon>
        <taxon>Bacillati</taxon>
        <taxon>Bacillota</taxon>
        <taxon>Clostridia</taxon>
        <taxon>Eubacteriales</taxon>
        <taxon>Clostridiaceae</taxon>
        <taxon>Proteiniclasticum</taxon>
    </lineage>
</organism>
<evidence type="ECO:0000256" key="2">
    <source>
        <dbReference type="ARBA" id="ARBA00023121"/>
    </source>
</evidence>
<dbReference type="InterPro" id="IPR043168">
    <property type="entry name" value="DegV_C"/>
</dbReference>
<evidence type="ECO:0000313" key="4">
    <source>
        <dbReference type="Proteomes" id="UP000675379"/>
    </source>
</evidence>
<dbReference type="PROSITE" id="PS51482">
    <property type="entry name" value="DEGV"/>
    <property type="match status" value="1"/>
</dbReference>